<evidence type="ECO:0000313" key="2">
    <source>
        <dbReference type="EMBL" id="KKZ63820.1"/>
    </source>
</evidence>
<dbReference type="VEuPathDB" id="FungiDB:EMCG_01924"/>
<gene>
    <name evidence="2" type="ORF">EMCG_01924</name>
</gene>
<name>A0A0G2I103_9EURO</name>
<feature type="region of interest" description="Disordered" evidence="1">
    <location>
        <begin position="115"/>
        <end position="283"/>
    </location>
</feature>
<evidence type="ECO:0000313" key="3">
    <source>
        <dbReference type="Proteomes" id="UP000034164"/>
    </source>
</evidence>
<proteinExistence type="predicted"/>
<comment type="caution">
    <text evidence="2">The sequence shown here is derived from an EMBL/GenBank/DDBJ whole genome shotgun (WGS) entry which is preliminary data.</text>
</comment>
<feature type="compositionally biased region" description="Polar residues" evidence="1">
    <location>
        <begin position="192"/>
        <end position="218"/>
    </location>
</feature>
<dbReference type="Proteomes" id="UP000034164">
    <property type="component" value="Unassembled WGS sequence"/>
</dbReference>
<dbReference type="AlphaFoldDB" id="A0A0G2I103"/>
<feature type="compositionally biased region" description="Low complexity" evidence="1">
    <location>
        <begin position="115"/>
        <end position="128"/>
    </location>
</feature>
<accession>A0A0G2I103</accession>
<dbReference type="PANTHER" id="PTHR39610:SF1">
    <property type="match status" value="1"/>
</dbReference>
<organism evidence="2 3">
    <name type="scientific">[Emmonsia] crescens</name>
    <dbReference type="NCBI Taxonomy" id="73230"/>
    <lineage>
        <taxon>Eukaryota</taxon>
        <taxon>Fungi</taxon>
        <taxon>Dikarya</taxon>
        <taxon>Ascomycota</taxon>
        <taxon>Pezizomycotina</taxon>
        <taxon>Eurotiomycetes</taxon>
        <taxon>Eurotiomycetidae</taxon>
        <taxon>Onygenales</taxon>
        <taxon>Ajellomycetaceae</taxon>
        <taxon>Emergomyces</taxon>
    </lineage>
</organism>
<feature type="region of interest" description="Disordered" evidence="1">
    <location>
        <begin position="312"/>
        <end position="369"/>
    </location>
</feature>
<reference evidence="3" key="1">
    <citation type="journal article" date="2015" name="PLoS Genet.">
        <title>The dynamic genome and transcriptome of the human fungal pathogen Blastomyces and close relative Emmonsia.</title>
        <authorList>
            <person name="Munoz J.F."/>
            <person name="Gauthier G.M."/>
            <person name="Desjardins C.A."/>
            <person name="Gallo J.E."/>
            <person name="Holder J."/>
            <person name="Sullivan T.D."/>
            <person name="Marty A.J."/>
            <person name="Carmen J.C."/>
            <person name="Chen Z."/>
            <person name="Ding L."/>
            <person name="Gujja S."/>
            <person name="Magrini V."/>
            <person name="Misas E."/>
            <person name="Mitreva M."/>
            <person name="Priest M."/>
            <person name="Saif S."/>
            <person name="Whiston E.A."/>
            <person name="Young S."/>
            <person name="Zeng Q."/>
            <person name="Goldman W.E."/>
            <person name="Mardis E.R."/>
            <person name="Taylor J.W."/>
            <person name="McEwen J.G."/>
            <person name="Clay O.K."/>
            <person name="Klein B.S."/>
            <person name="Cuomo C.A."/>
        </authorList>
    </citation>
    <scope>NUCLEOTIDE SEQUENCE [LARGE SCALE GENOMIC DNA]</scope>
    <source>
        <strain evidence="3">UAMH 3008</strain>
    </source>
</reference>
<evidence type="ECO:0000256" key="1">
    <source>
        <dbReference type="SAM" id="MobiDB-lite"/>
    </source>
</evidence>
<dbReference type="OrthoDB" id="5401654at2759"/>
<sequence length="369" mass="39069">MAPDLNSVPPSPRPRGPSATSSTGGLQPATTGSTSAQPSPSASRRVSQVMGPPPVPHFPTSPGLLVGDNTGVGIGPGPIRHPRPLTVADVHLELEKEQEAVVNRLTRELTLLRQQTASVASTASSASTNLNDPSDQHPTPSRRHRSSSNISSRSVGGATSGVIAGGVTSIAPSREREAPSSSSRPSLDITRGSLSREASVTSRRRSGNASPSLSSSYQIHGEYLSHHHTPNPNSPHPPSHSYPHSHRSSLTSHPVPIPTSQPSATIADHARSGSISSSTGMLSRYEEAAQHRAELEAVKRENDMLRRRIRELEANLKDYRQPPPPPPRSPRQQRAGESSPITTTSTLTTGLREASIADDLLSNSENQAP</sequence>
<feature type="region of interest" description="Disordered" evidence="1">
    <location>
        <begin position="1"/>
        <end position="83"/>
    </location>
</feature>
<dbReference type="EMBL" id="LCZI01000922">
    <property type="protein sequence ID" value="KKZ63820.1"/>
    <property type="molecule type" value="Genomic_DNA"/>
</dbReference>
<feature type="compositionally biased region" description="Polar residues" evidence="1">
    <location>
        <begin position="24"/>
        <end position="46"/>
    </location>
</feature>
<dbReference type="PANTHER" id="PTHR39610">
    <property type="entry name" value="BZIP DOMAIN-CONTAINING PROTEIN-RELATED"/>
    <property type="match status" value="1"/>
</dbReference>
<feature type="compositionally biased region" description="Polar residues" evidence="1">
    <location>
        <begin position="129"/>
        <end position="139"/>
    </location>
</feature>
<feature type="compositionally biased region" description="Low complexity" evidence="1">
    <location>
        <begin position="272"/>
        <end position="283"/>
    </location>
</feature>
<protein>
    <submittedName>
        <fullName evidence="2">Uncharacterized protein</fullName>
    </submittedName>
</protein>